<comment type="caution">
    <text evidence="1">The sequence shown here is derived from an EMBL/GenBank/DDBJ whole genome shotgun (WGS) entry which is preliminary data.</text>
</comment>
<dbReference type="EMBL" id="JAFLWD010000009">
    <property type="protein sequence ID" value="MBO0439584.1"/>
    <property type="molecule type" value="Genomic_DNA"/>
</dbReference>
<sequence length="71" mass="8177">MNELPLKYEGMTNGQLVNIIKSQNSKLIRQEAVIKKYKKHLEQVIEFSSVEKYRETVKRNRGAAGTTPLDN</sequence>
<accession>A0ABS3GYQ4</accession>
<keyword evidence="2" id="KW-1185">Reference proteome</keyword>
<evidence type="ECO:0000313" key="1">
    <source>
        <dbReference type="EMBL" id="MBO0439584.1"/>
    </source>
</evidence>
<dbReference type="Proteomes" id="UP000664632">
    <property type="component" value="Unassembled WGS sequence"/>
</dbReference>
<organism evidence="1 2">
    <name type="scientific">Candidatus Enterococcus ikei</name>
    <dbReference type="NCBI Taxonomy" id="2815326"/>
    <lineage>
        <taxon>Bacteria</taxon>
        <taxon>Bacillati</taxon>
        <taxon>Bacillota</taxon>
        <taxon>Bacilli</taxon>
        <taxon>Lactobacillales</taxon>
        <taxon>Enterococcaceae</taxon>
        <taxon>Enterococcus</taxon>
    </lineage>
</organism>
<gene>
    <name evidence="1" type="ORF">JZO69_04380</name>
</gene>
<protein>
    <submittedName>
        <fullName evidence="1">Uncharacterized protein</fullName>
    </submittedName>
</protein>
<evidence type="ECO:0000313" key="2">
    <source>
        <dbReference type="Proteomes" id="UP000664632"/>
    </source>
</evidence>
<proteinExistence type="predicted"/>
<dbReference type="RefSeq" id="WP_207111677.1">
    <property type="nucleotide sequence ID" value="NZ_JAFLWD010000009.1"/>
</dbReference>
<reference evidence="1 2" key="1">
    <citation type="submission" date="2021-03" db="EMBL/GenBank/DDBJ databases">
        <title>Enterococcal diversity collection.</title>
        <authorList>
            <person name="Gilmore M.S."/>
            <person name="Schwartzman J."/>
            <person name="Van Tyne D."/>
            <person name="Martin M."/>
            <person name="Earl A.M."/>
            <person name="Manson A.L."/>
            <person name="Straub T."/>
            <person name="Salamzade R."/>
            <person name="Saavedra J."/>
            <person name="Lebreton F."/>
            <person name="Prichula J."/>
            <person name="Schaufler K."/>
            <person name="Gaca A."/>
            <person name="Sgardioli B."/>
            <person name="Wagenaar J."/>
            <person name="Strong T."/>
        </authorList>
    </citation>
    <scope>NUCLEOTIDE SEQUENCE [LARGE SCALE GENOMIC DNA]</scope>
    <source>
        <strain evidence="1 2">DIV0869a</strain>
    </source>
</reference>
<name>A0ABS3GYQ4_9ENTE</name>